<dbReference type="RefSeq" id="WP_145952383.1">
    <property type="nucleotide sequence ID" value="NZ_CP019082.1"/>
</dbReference>
<keyword evidence="3" id="KW-1185">Reference proteome</keyword>
<gene>
    <name evidence="2" type="ORF">BSF38_05780</name>
</gene>
<organism evidence="2 3">
    <name type="scientific">Paludisphaera borealis</name>
    <dbReference type="NCBI Taxonomy" id="1387353"/>
    <lineage>
        <taxon>Bacteria</taxon>
        <taxon>Pseudomonadati</taxon>
        <taxon>Planctomycetota</taxon>
        <taxon>Planctomycetia</taxon>
        <taxon>Isosphaerales</taxon>
        <taxon>Isosphaeraceae</taxon>
        <taxon>Paludisphaera</taxon>
    </lineage>
</organism>
<evidence type="ECO:0000313" key="3">
    <source>
        <dbReference type="Proteomes" id="UP000186309"/>
    </source>
</evidence>
<dbReference type="OrthoDB" id="212517at2"/>
<evidence type="ECO:0008006" key="4">
    <source>
        <dbReference type="Google" id="ProtNLM"/>
    </source>
</evidence>
<evidence type="ECO:0000256" key="1">
    <source>
        <dbReference type="SAM" id="MobiDB-lite"/>
    </source>
</evidence>
<reference evidence="3" key="1">
    <citation type="submission" date="2016-12" db="EMBL/GenBank/DDBJ databases">
        <title>Comparative genomics of four Isosphaeraceae planctomycetes: a common pool of plasmids and glycoside hydrolase genes.</title>
        <authorList>
            <person name="Ivanova A."/>
        </authorList>
    </citation>
    <scope>NUCLEOTIDE SEQUENCE [LARGE SCALE GENOMIC DNA]</scope>
    <source>
        <strain evidence="3">PX4</strain>
    </source>
</reference>
<evidence type="ECO:0000313" key="2">
    <source>
        <dbReference type="EMBL" id="APW64188.1"/>
    </source>
</evidence>
<dbReference type="EMBL" id="CP019082">
    <property type="protein sequence ID" value="APW64188.1"/>
    <property type="molecule type" value="Genomic_DNA"/>
</dbReference>
<dbReference type="AlphaFoldDB" id="A0A1U7CZ66"/>
<accession>A0A1U7CZ66</accession>
<dbReference type="InterPro" id="IPR011009">
    <property type="entry name" value="Kinase-like_dom_sf"/>
</dbReference>
<dbReference type="SUPFAM" id="SSF56112">
    <property type="entry name" value="Protein kinase-like (PK-like)"/>
    <property type="match status" value="1"/>
</dbReference>
<dbReference type="STRING" id="1387353.BSF38_05780"/>
<name>A0A1U7CZ66_9BACT</name>
<protein>
    <recommendedName>
        <fullName evidence="4">Protein kinase domain-containing protein</fullName>
    </recommendedName>
</protein>
<proteinExistence type="predicted"/>
<sequence length="287" mass="32648">MSTTQVEGRSPSRVKPRPRWLRALGDGSPPEQLEIGGGPHRLVEVFKHDSWAATALYAGPHGARRVVKLHRRASAFGVPLSWVGWLTARREHRLLRNLADLPGIPALAGPVLSGGIPQKNAVAREYLDGHPLGDREAVNDRFFPELRDLLHAMHRRRIVYVDLHKRENVLVGENGDPCLFDFQISMDWPRWLPLRPIFPIMSGSDDYHLLKHWARCRPDQCGVADDQMAAKRPWWIRAHRLIARPIREMRRRLLVRIGVRTGKGRVESEQFAEHALRAAAPSDRQAA</sequence>
<dbReference type="Proteomes" id="UP000186309">
    <property type="component" value="Chromosome"/>
</dbReference>
<dbReference type="KEGG" id="pbor:BSF38_05780"/>
<feature type="region of interest" description="Disordered" evidence="1">
    <location>
        <begin position="1"/>
        <end position="30"/>
    </location>
</feature>